<comment type="caution">
    <text evidence="1">The sequence shown here is derived from an EMBL/GenBank/DDBJ whole genome shotgun (WGS) entry which is preliminary data.</text>
</comment>
<accession>A0A921EJU4</accession>
<dbReference type="AlphaFoldDB" id="A0A921EJU4"/>
<dbReference type="EMBL" id="DYYQ01000011">
    <property type="protein sequence ID" value="HJE48896.1"/>
    <property type="molecule type" value="Genomic_DNA"/>
</dbReference>
<organism evidence="1 2">
    <name type="scientific">Lactobacillus johnsonii</name>
    <dbReference type="NCBI Taxonomy" id="33959"/>
    <lineage>
        <taxon>Bacteria</taxon>
        <taxon>Bacillati</taxon>
        <taxon>Bacillota</taxon>
        <taxon>Bacilli</taxon>
        <taxon>Lactobacillales</taxon>
        <taxon>Lactobacillaceae</taxon>
        <taxon>Lactobacillus</taxon>
    </lineage>
</organism>
<name>A0A921EJU4_LACJH</name>
<reference evidence="1" key="2">
    <citation type="submission" date="2021-09" db="EMBL/GenBank/DDBJ databases">
        <authorList>
            <person name="Gilroy R."/>
        </authorList>
    </citation>
    <scope>NUCLEOTIDE SEQUENCE</scope>
    <source>
        <strain evidence="1">CHK192-2623</strain>
    </source>
</reference>
<gene>
    <name evidence="1" type="ORF">K8V69_01730</name>
</gene>
<protein>
    <submittedName>
        <fullName evidence="1">Uncharacterized protein</fullName>
    </submittedName>
</protein>
<dbReference type="Proteomes" id="UP000732527">
    <property type="component" value="Unassembled WGS sequence"/>
</dbReference>
<sequence>MDKYPRFDEIKKKLMEFLPNTDNMPNYDSILEFTLDKVISDISIYTNIPILELPEELEPTMLGLAVQTIDTHQWLVPKDQQVGNVQSLSEGDTSVSFRSPSDIYSALQATNTITDNYVLLLNNFRRLPAE</sequence>
<evidence type="ECO:0000313" key="1">
    <source>
        <dbReference type="EMBL" id="HJE48896.1"/>
    </source>
</evidence>
<reference evidence="1" key="1">
    <citation type="journal article" date="2021" name="PeerJ">
        <title>Extensive microbial diversity within the chicken gut microbiome revealed by metagenomics and culture.</title>
        <authorList>
            <person name="Gilroy R."/>
            <person name="Ravi A."/>
            <person name="Getino M."/>
            <person name="Pursley I."/>
            <person name="Horton D.L."/>
            <person name="Alikhan N.F."/>
            <person name="Baker D."/>
            <person name="Gharbi K."/>
            <person name="Hall N."/>
            <person name="Watson M."/>
            <person name="Adriaenssens E.M."/>
            <person name="Foster-Nyarko E."/>
            <person name="Jarju S."/>
            <person name="Secka A."/>
            <person name="Antonio M."/>
            <person name="Oren A."/>
            <person name="Chaudhuri R.R."/>
            <person name="La Ragione R."/>
            <person name="Hildebrand F."/>
            <person name="Pallen M.J."/>
        </authorList>
    </citation>
    <scope>NUCLEOTIDE SEQUENCE</scope>
    <source>
        <strain evidence="1">CHK192-2623</strain>
    </source>
</reference>
<proteinExistence type="predicted"/>
<evidence type="ECO:0000313" key="2">
    <source>
        <dbReference type="Proteomes" id="UP000732527"/>
    </source>
</evidence>